<proteinExistence type="predicted"/>
<accession>A0A0G0ED74</accession>
<gene>
    <name evidence="1" type="ORF">UR68_C0007G0025</name>
</gene>
<dbReference type="AlphaFoldDB" id="A0A0G0ED74"/>
<evidence type="ECO:0000313" key="2">
    <source>
        <dbReference type="Proteomes" id="UP000034457"/>
    </source>
</evidence>
<comment type="caution">
    <text evidence="1">The sequence shown here is derived from an EMBL/GenBank/DDBJ whole genome shotgun (WGS) entry which is preliminary data.</text>
</comment>
<dbReference type="EMBL" id="LBQC01000007">
    <property type="protein sequence ID" value="KKP73155.1"/>
    <property type="molecule type" value="Genomic_DNA"/>
</dbReference>
<sequence>MISIEVEKKRRKLPGSFQQRYLVLRPTSPGVGKIETRFDFSNIKAEVGKNSNFATRVFELYRLFNLSINNISDIQVFHHADSFQKAIEIAHGFNNSHSEDQGVLRLQTYLAMIKISQYTADLALSKFIGQTADLVLLTEDRKWLFDYHKDSKAYYHEDDIRNKTAELKKRKVINDEVEMKIVQAYHTIFDLTSASTLLMTDTGENDNFWNQWMFMKKPDVFINLAGYLWLELTANTRLRKKFQDKDWEPLAQIIHGMGIAESFPAAEETEEARTMTSTGFSLLMDSLSDVFFVKNLEPLFSKIDYSKKDGLIKNIDPLKKLEFLNFLLENNFEDTVYENPIFIELLEAVGFESFFKTLAEVWKQKRVSVEYGFKSSLRTFLSDWEKGIRNYREQLLDLDSQSKDIPNSKLIHALTKAKIKKFPEKATDPKLFKASPIDFFRFRLYFEEEDFNLLISSLSTGKPNFNIPILAGNNSISPVHFYVSQGNEHIDLAEIADPLSEIKKRFREKNFSMFVIRYPIGDKDNNIFVEIQLFPKSLQRNVHRSRNAYVGSRFSSEEVK</sequence>
<protein>
    <submittedName>
        <fullName evidence="1">Uncharacterized protein</fullName>
    </submittedName>
</protein>
<reference evidence="1 2" key="1">
    <citation type="journal article" date="2015" name="Nature">
        <title>rRNA introns, odd ribosomes, and small enigmatic genomes across a large radiation of phyla.</title>
        <authorList>
            <person name="Brown C.T."/>
            <person name="Hug L.A."/>
            <person name="Thomas B.C."/>
            <person name="Sharon I."/>
            <person name="Castelle C.J."/>
            <person name="Singh A."/>
            <person name="Wilkins M.J."/>
            <person name="Williams K.H."/>
            <person name="Banfield J.F."/>
        </authorList>
    </citation>
    <scope>NUCLEOTIDE SEQUENCE [LARGE SCALE GENOMIC DNA]</scope>
</reference>
<evidence type="ECO:0000313" key="1">
    <source>
        <dbReference type="EMBL" id="KKP73155.1"/>
    </source>
</evidence>
<dbReference type="Proteomes" id="UP000034457">
    <property type="component" value="Unassembled WGS sequence"/>
</dbReference>
<name>A0A0G0ED74_9BACT</name>
<organism evidence="1 2">
    <name type="scientific">Candidatus Roizmanbacteria bacterium GW2011_GWA2_35_19</name>
    <dbReference type="NCBI Taxonomy" id="1618478"/>
    <lineage>
        <taxon>Bacteria</taxon>
        <taxon>Candidatus Roizmaniibacteriota</taxon>
    </lineage>
</organism>